<dbReference type="GO" id="GO:0004497">
    <property type="term" value="F:monooxygenase activity"/>
    <property type="evidence" value="ECO:0007669"/>
    <property type="project" value="InterPro"/>
</dbReference>
<keyword evidence="3" id="KW-0560">Oxidoreductase</keyword>
<keyword evidence="6" id="KW-0812">Transmembrane</keyword>
<protein>
    <recommendedName>
        <fullName evidence="9">Cytochrome P450</fullName>
    </recommendedName>
</protein>
<dbReference type="InterPro" id="IPR036396">
    <property type="entry name" value="Cyt_P450_sf"/>
</dbReference>
<dbReference type="CDD" id="cd11065">
    <property type="entry name" value="CYP64-like"/>
    <property type="match status" value="1"/>
</dbReference>
<dbReference type="Gene3D" id="1.10.630.10">
    <property type="entry name" value="Cytochrome P450"/>
    <property type="match status" value="1"/>
</dbReference>
<dbReference type="GO" id="GO:0020037">
    <property type="term" value="F:heme binding"/>
    <property type="evidence" value="ECO:0007669"/>
    <property type="project" value="InterPro"/>
</dbReference>
<proteinExistence type="inferred from homology"/>
<dbReference type="GO" id="GO:0005506">
    <property type="term" value="F:iron ion binding"/>
    <property type="evidence" value="ECO:0007669"/>
    <property type="project" value="InterPro"/>
</dbReference>
<keyword evidence="2 5" id="KW-0479">Metal-binding</keyword>
<sequence length="542" mass="61083">MMGFSALVTEIVGYNLPISLGRLILIFGICVPLVWFLADYARIICLRQRMPPGPFPLPLVGNFFDIPNEKPWIRWEQMAKEYNSPMLTFWNGRRPIIVCNDIWTISDLLDKRAAIYSSRPHFVVMGDMMNMSETNQVNRIYGDRWRLHRRLTHGVVGSQAVRAHRRFQLNESMVLTRDLMDSPDNFVPSIERYSCSVVSIIGWGRRIANTNDPVGQVALSFMEAVDFVVPGLYIMEAVPFLSKLPAWIYPLPSQILTGAKIFQRYFAALSREASQATEDNFSKQLMAAQENQGITDEDVANLTANLIGGGVDTTSSSILSFILAMCVFPDAQRRAQQELEAVVGSQRAPTWDDEDSLPFIKAVVSETLRWRTVTILGGIPHAPTQDDEYNGFFIPKGTAITGNLWAIHRNPTDFPDPDTFRPERFLGGLERPYPNKKGHNAFGWGRRQCSGQPLAEQGLFITIARLLWGFDIKPGLDEQGNEVKLDIFAYTKSENTRPEPFKARFLPRTPEIAAILRSEAKTALEELSVFDGETKITMASVI</sequence>
<dbReference type="InterPro" id="IPR050364">
    <property type="entry name" value="Cytochrome_P450_fung"/>
</dbReference>
<keyword evidence="6" id="KW-1133">Transmembrane helix</keyword>
<keyword evidence="8" id="KW-1185">Reference proteome</keyword>
<evidence type="ECO:0000256" key="6">
    <source>
        <dbReference type="SAM" id="Phobius"/>
    </source>
</evidence>
<gene>
    <name evidence="7" type="ORF">G7Z17_g2725</name>
</gene>
<feature type="binding site" description="axial binding residue" evidence="5">
    <location>
        <position position="449"/>
    </location>
    <ligand>
        <name>heme</name>
        <dbReference type="ChEBI" id="CHEBI:30413"/>
    </ligand>
    <ligandPart>
        <name>Fe</name>
        <dbReference type="ChEBI" id="CHEBI:18248"/>
    </ligandPart>
</feature>
<dbReference type="Proteomes" id="UP000722485">
    <property type="component" value="Unassembled WGS sequence"/>
</dbReference>
<dbReference type="PRINTS" id="PR00385">
    <property type="entry name" value="P450"/>
</dbReference>
<evidence type="ECO:0000313" key="7">
    <source>
        <dbReference type="EMBL" id="KAF7554718.1"/>
    </source>
</evidence>
<keyword evidence="6" id="KW-0472">Membrane</keyword>
<dbReference type="SUPFAM" id="SSF48264">
    <property type="entry name" value="Cytochrome P450"/>
    <property type="match status" value="1"/>
</dbReference>
<comment type="similarity">
    <text evidence="1">Belongs to the cytochrome P450 family.</text>
</comment>
<dbReference type="PRINTS" id="PR00463">
    <property type="entry name" value="EP450I"/>
</dbReference>
<feature type="transmembrane region" description="Helical" evidence="6">
    <location>
        <begin position="20"/>
        <end position="41"/>
    </location>
</feature>
<comment type="caution">
    <text evidence="7">The sequence shown here is derived from an EMBL/GenBank/DDBJ whole genome shotgun (WGS) entry which is preliminary data.</text>
</comment>
<accession>A0A9P5LKR4</accession>
<name>A0A9P5LKR4_9HYPO</name>
<evidence type="ECO:0000256" key="3">
    <source>
        <dbReference type="ARBA" id="ARBA00023002"/>
    </source>
</evidence>
<dbReference type="PANTHER" id="PTHR46300">
    <property type="entry name" value="P450, PUTATIVE (EUROFUNG)-RELATED-RELATED"/>
    <property type="match status" value="1"/>
</dbReference>
<dbReference type="InterPro" id="IPR001128">
    <property type="entry name" value="Cyt_P450"/>
</dbReference>
<dbReference type="EMBL" id="JAANBB010000029">
    <property type="protein sequence ID" value="KAF7554718.1"/>
    <property type="molecule type" value="Genomic_DNA"/>
</dbReference>
<reference evidence="7" key="1">
    <citation type="submission" date="2020-03" db="EMBL/GenBank/DDBJ databases">
        <title>Draft Genome Sequence of Cylindrodendrum hubeiense.</title>
        <authorList>
            <person name="Buettner E."/>
            <person name="Kellner H."/>
        </authorList>
    </citation>
    <scope>NUCLEOTIDE SEQUENCE</scope>
    <source>
        <strain evidence="7">IHI 201604</strain>
    </source>
</reference>
<evidence type="ECO:0000313" key="8">
    <source>
        <dbReference type="Proteomes" id="UP000722485"/>
    </source>
</evidence>
<keyword evidence="4 5" id="KW-0408">Iron</keyword>
<dbReference type="InterPro" id="IPR002401">
    <property type="entry name" value="Cyt_P450_E_grp-I"/>
</dbReference>
<evidence type="ECO:0000256" key="2">
    <source>
        <dbReference type="ARBA" id="ARBA00022723"/>
    </source>
</evidence>
<keyword evidence="5" id="KW-0349">Heme</keyword>
<dbReference type="Pfam" id="PF00067">
    <property type="entry name" value="p450"/>
    <property type="match status" value="1"/>
</dbReference>
<dbReference type="GO" id="GO:0016705">
    <property type="term" value="F:oxidoreductase activity, acting on paired donors, with incorporation or reduction of molecular oxygen"/>
    <property type="evidence" value="ECO:0007669"/>
    <property type="project" value="InterPro"/>
</dbReference>
<evidence type="ECO:0008006" key="9">
    <source>
        <dbReference type="Google" id="ProtNLM"/>
    </source>
</evidence>
<dbReference type="PANTHER" id="PTHR46300:SF4">
    <property type="entry name" value="CYTOCHROME P450 98A3"/>
    <property type="match status" value="1"/>
</dbReference>
<dbReference type="AlphaFoldDB" id="A0A9P5LKR4"/>
<dbReference type="OrthoDB" id="1470350at2759"/>
<evidence type="ECO:0000256" key="4">
    <source>
        <dbReference type="ARBA" id="ARBA00023004"/>
    </source>
</evidence>
<evidence type="ECO:0000256" key="1">
    <source>
        <dbReference type="ARBA" id="ARBA00010617"/>
    </source>
</evidence>
<comment type="cofactor">
    <cofactor evidence="5">
        <name>heme</name>
        <dbReference type="ChEBI" id="CHEBI:30413"/>
    </cofactor>
</comment>
<evidence type="ECO:0000256" key="5">
    <source>
        <dbReference type="PIRSR" id="PIRSR602401-1"/>
    </source>
</evidence>
<organism evidence="7 8">
    <name type="scientific">Cylindrodendrum hubeiense</name>
    <dbReference type="NCBI Taxonomy" id="595255"/>
    <lineage>
        <taxon>Eukaryota</taxon>
        <taxon>Fungi</taxon>
        <taxon>Dikarya</taxon>
        <taxon>Ascomycota</taxon>
        <taxon>Pezizomycotina</taxon>
        <taxon>Sordariomycetes</taxon>
        <taxon>Hypocreomycetidae</taxon>
        <taxon>Hypocreales</taxon>
        <taxon>Nectriaceae</taxon>
        <taxon>Cylindrodendrum</taxon>
    </lineage>
</organism>